<dbReference type="PANTHER" id="PTHR11139:SF9">
    <property type="entry name" value="SERINE_THREONINE-PROTEIN KINASE MTOR"/>
    <property type="match status" value="1"/>
</dbReference>
<evidence type="ECO:0000313" key="4">
    <source>
        <dbReference type="Proteomes" id="UP001151516"/>
    </source>
</evidence>
<feature type="compositionally biased region" description="Low complexity" evidence="1">
    <location>
        <begin position="37"/>
        <end position="47"/>
    </location>
</feature>
<dbReference type="PROSITE" id="PS51190">
    <property type="entry name" value="FATC"/>
    <property type="match status" value="1"/>
</dbReference>
<sequence length="137" mass="14898">MAVLEAFVFDPLVSWSYIQDPDNSDDTGTATNRRRPASSAAGRASGAHYDVAGISLGSRPDEPHGSFSHNPGADDNGWQTGNPKARAIVKRIHDKLVGTDFDPNKQLDVAAQIDRLIQQATSSENLAVMWRGWAPLW</sequence>
<dbReference type="GO" id="GO:0031932">
    <property type="term" value="C:TORC2 complex"/>
    <property type="evidence" value="ECO:0007669"/>
    <property type="project" value="TreeGrafter"/>
</dbReference>
<keyword evidence="3" id="KW-0418">Kinase</keyword>
<proteinExistence type="predicted"/>
<name>A0A9W8G967_9FUNG</name>
<dbReference type="GO" id="GO:0031929">
    <property type="term" value="P:TOR signaling"/>
    <property type="evidence" value="ECO:0007669"/>
    <property type="project" value="TreeGrafter"/>
</dbReference>
<accession>A0A9W8G967</accession>
<organism evidence="3 4">
    <name type="scientific">Coemansia spiralis</name>
    <dbReference type="NCBI Taxonomy" id="417178"/>
    <lineage>
        <taxon>Eukaryota</taxon>
        <taxon>Fungi</taxon>
        <taxon>Fungi incertae sedis</taxon>
        <taxon>Zoopagomycota</taxon>
        <taxon>Kickxellomycotina</taxon>
        <taxon>Kickxellomycetes</taxon>
        <taxon>Kickxellales</taxon>
        <taxon>Kickxellaceae</taxon>
        <taxon>Coemansia</taxon>
    </lineage>
</organism>
<feature type="domain" description="FATC" evidence="2">
    <location>
        <begin position="105"/>
        <end position="137"/>
    </location>
</feature>
<evidence type="ECO:0000256" key="1">
    <source>
        <dbReference type="SAM" id="MobiDB-lite"/>
    </source>
</evidence>
<dbReference type="GO" id="GO:0005634">
    <property type="term" value="C:nucleus"/>
    <property type="evidence" value="ECO:0007669"/>
    <property type="project" value="TreeGrafter"/>
</dbReference>
<dbReference type="Pfam" id="PF02260">
    <property type="entry name" value="FATC"/>
    <property type="match status" value="1"/>
</dbReference>
<dbReference type="Proteomes" id="UP001151516">
    <property type="component" value="Unassembled WGS sequence"/>
</dbReference>
<dbReference type="InterPro" id="IPR003152">
    <property type="entry name" value="FATC_dom"/>
</dbReference>
<dbReference type="GO" id="GO:0004674">
    <property type="term" value="F:protein serine/threonine kinase activity"/>
    <property type="evidence" value="ECO:0007669"/>
    <property type="project" value="UniProtKB-EC"/>
</dbReference>
<keyword evidence="4" id="KW-1185">Reference proteome</keyword>
<dbReference type="SMART" id="SM01343">
    <property type="entry name" value="FATC"/>
    <property type="match status" value="1"/>
</dbReference>
<comment type="caution">
    <text evidence="3">The sequence shown here is derived from an EMBL/GenBank/DDBJ whole genome shotgun (WGS) entry which is preliminary data.</text>
</comment>
<protein>
    <submittedName>
        <fullName evidence="3">Phosphatidylinositol kinase- protein kinase tor1</fullName>
        <ecNumber evidence="3">2.7.11.1</ecNumber>
    </submittedName>
</protein>
<evidence type="ECO:0000259" key="2">
    <source>
        <dbReference type="PROSITE" id="PS51190"/>
    </source>
</evidence>
<dbReference type="AlphaFoldDB" id="A0A9W8G967"/>
<dbReference type="GO" id="GO:0016242">
    <property type="term" value="P:negative regulation of macroautophagy"/>
    <property type="evidence" value="ECO:0007669"/>
    <property type="project" value="TreeGrafter"/>
</dbReference>
<gene>
    <name evidence="3" type="primary">TOR1_5</name>
    <name evidence="3" type="ORF">IWW39_006333</name>
</gene>
<dbReference type="OrthoDB" id="381190at2759"/>
<dbReference type="GO" id="GO:0005737">
    <property type="term" value="C:cytoplasm"/>
    <property type="evidence" value="ECO:0007669"/>
    <property type="project" value="TreeGrafter"/>
</dbReference>
<dbReference type="GO" id="GO:0031931">
    <property type="term" value="C:TORC1 complex"/>
    <property type="evidence" value="ECO:0007669"/>
    <property type="project" value="TreeGrafter"/>
</dbReference>
<reference evidence="3" key="1">
    <citation type="submission" date="2022-07" db="EMBL/GenBank/DDBJ databases">
        <title>Phylogenomic reconstructions and comparative analyses of Kickxellomycotina fungi.</title>
        <authorList>
            <person name="Reynolds N.K."/>
            <person name="Stajich J.E."/>
            <person name="Barry K."/>
            <person name="Grigoriev I.V."/>
            <person name="Crous P."/>
            <person name="Smith M.E."/>
        </authorList>
    </citation>
    <scope>NUCLEOTIDE SEQUENCE</scope>
    <source>
        <strain evidence="3">CBS 109367</strain>
    </source>
</reference>
<evidence type="ECO:0000313" key="3">
    <source>
        <dbReference type="EMBL" id="KAJ2681454.1"/>
    </source>
</evidence>
<dbReference type="PANTHER" id="PTHR11139">
    <property type="entry name" value="ATAXIA TELANGIECTASIA MUTATED ATM -RELATED"/>
    <property type="match status" value="1"/>
</dbReference>
<dbReference type="InterPro" id="IPR050517">
    <property type="entry name" value="DDR_Repair_Kinase"/>
</dbReference>
<keyword evidence="3" id="KW-0808">Transferase</keyword>
<dbReference type="EC" id="2.7.11.1" evidence="3"/>
<dbReference type="EMBL" id="JANBTX010000640">
    <property type="protein sequence ID" value="KAJ2681454.1"/>
    <property type="molecule type" value="Genomic_DNA"/>
</dbReference>
<feature type="region of interest" description="Disordered" evidence="1">
    <location>
        <begin position="18"/>
        <end position="83"/>
    </location>
</feature>